<feature type="region of interest" description="Disordered" evidence="1">
    <location>
        <begin position="1"/>
        <end position="51"/>
    </location>
</feature>
<dbReference type="Proteomes" id="UP001354649">
    <property type="component" value="Unassembled WGS sequence"/>
</dbReference>
<gene>
    <name evidence="2" type="ORF">V2K49_44650</name>
</gene>
<dbReference type="AlphaFoldDB" id="A0ABD5JSD4"/>
<evidence type="ECO:0000313" key="3">
    <source>
        <dbReference type="Proteomes" id="UP001354649"/>
    </source>
</evidence>
<evidence type="ECO:0000313" key="2">
    <source>
        <dbReference type="EMBL" id="MEE4589994.1"/>
    </source>
</evidence>
<reference evidence="2 3" key="1">
    <citation type="submission" date="2023-11" db="EMBL/GenBank/DDBJ databases">
        <title>30 novel species of actinomycetes from the DSMZ collection.</title>
        <authorList>
            <person name="Nouioui I."/>
        </authorList>
    </citation>
    <scope>NUCLEOTIDE SEQUENCE [LARGE SCALE GENOMIC DNA]</scope>
    <source>
        <strain evidence="2 3">DSM 41602</strain>
    </source>
</reference>
<name>A0ABD5JSD4_9ACTN</name>
<comment type="caution">
    <text evidence="2">The sequence shown here is derived from an EMBL/GenBank/DDBJ whole genome shotgun (WGS) entry which is preliminary data.</text>
</comment>
<proteinExistence type="predicted"/>
<protein>
    <submittedName>
        <fullName evidence="2">Uncharacterized protein</fullName>
    </submittedName>
</protein>
<dbReference type="EMBL" id="JAZBJQ010000060">
    <property type="protein sequence ID" value="MEE4589994.1"/>
    <property type="molecule type" value="Genomic_DNA"/>
</dbReference>
<evidence type="ECO:0000256" key="1">
    <source>
        <dbReference type="SAM" id="MobiDB-lite"/>
    </source>
</evidence>
<accession>A0ABD5JSD4</accession>
<feature type="compositionally biased region" description="Low complexity" evidence="1">
    <location>
        <begin position="22"/>
        <end position="35"/>
    </location>
</feature>
<organism evidence="2 3">
    <name type="scientific">Streptomyces antimycoticus</name>
    <dbReference type="NCBI Taxonomy" id="68175"/>
    <lineage>
        <taxon>Bacteria</taxon>
        <taxon>Bacillati</taxon>
        <taxon>Actinomycetota</taxon>
        <taxon>Actinomycetes</taxon>
        <taxon>Kitasatosporales</taxon>
        <taxon>Streptomycetaceae</taxon>
        <taxon>Streptomyces</taxon>
        <taxon>Streptomyces violaceusniger group</taxon>
    </lineage>
</organism>
<sequence length="51" mass="5337">MDQDDDGLLPGPTPGEADLIGRPAAQALPRAQPPEQRAEGGWLSRFRPGAG</sequence>